<dbReference type="AlphaFoldDB" id="A0AAV7LZD2"/>
<evidence type="ECO:0000256" key="1">
    <source>
        <dbReference type="SAM" id="MobiDB-lite"/>
    </source>
</evidence>
<dbReference type="Proteomes" id="UP001066276">
    <property type="component" value="Chromosome 10"/>
</dbReference>
<gene>
    <name evidence="2" type="ORF">NDU88_001338</name>
</gene>
<keyword evidence="3" id="KW-1185">Reference proteome</keyword>
<protein>
    <submittedName>
        <fullName evidence="2">Uncharacterized protein</fullName>
    </submittedName>
</protein>
<dbReference type="EMBL" id="JANPWB010000014">
    <property type="protein sequence ID" value="KAJ1096194.1"/>
    <property type="molecule type" value="Genomic_DNA"/>
</dbReference>
<evidence type="ECO:0000313" key="2">
    <source>
        <dbReference type="EMBL" id="KAJ1096194.1"/>
    </source>
</evidence>
<feature type="compositionally biased region" description="Basic and acidic residues" evidence="1">
    <location>
        <begin position="43"/>
        <end position="69"/>
    </location>
</feature>
<sequence length="150" mass="17407">MLLLRVAVVGALRRGVGLGRADRALREEGTGAQKRSRNSSEGQRIETQGRRDGQRVDTLEQTRDAQEEEMDCHRRELLILHDKNLELQYQLEDLENRSRCSNIRNKSVPSQAVTGKLEDFVEHLFRHVALDRKDQTLVLDRMHRVGHRPY</sequence>
<reference evidence="2" key="1">
    <citation type="journal article" date="2022" name="bioRxiv">
        <title>Sequencing and chromosome-scale assembly of the giantPleurodeles waltlgenome.</title>
        <authorList>
            <person name="Brown T."/>
            <person name="Elewa A."/>
            <person name="Iarovenko S."/>
            <person name="Subramanian E."/>
            <person name="Araus A.J."/>
            <person name="Petzold A."/>
            <person name="Susuki M."/>
            <person name="Suzuki K.-i.T."/>
            <person name="Hayashi T."/>
            <person name="Toyoda A."/>
            <person name="Oliveira C."/>
            <person name="Osipova E."/>
            <person name="Leigh N.D."/>
            <person name="Simon A."/>
            <person name="Yun M.H."/>
        </authorList>
    </citation>
    <scope>NUCLEOTIDE SEQUENCE</scope>
    <source>
        <strain evidence="2">20211129_DDA</strain>
        <tissue evidence="2">Liver</tissue>
    </source>
</reference>
<feature type="region of interest" description="Disordered" evidence="1">
    <location>
        <begin position="27"/>
        <end position="69"/>
    </location>
</feature>
<proteinExistence type="predicted"/>
<name>A0AAV7LZD2_PLEWA</name>
<accession>A0AAV7LZD2</accession>
<comment type="caution">
    <text evidence="2">The sequence shown here is derived from an EMBL/GenBank/DDBJ whole genome shotgun (WGS) entry which is preliminary data.</text>
</comment>
<evidence type="ECO:0000313" key="3">
    <source>
        <dbReference type="Proteomes" id="UP001066276"/>
    </source>
</evidence>
<organism evidence="2 3">
    <name type="scientific">Pleurodeles waltl</name>
    <name type="common">Iberian ribbed newt</name>
    <dbReference type="NCBI Taxonomy" id="8319"/>
    <lineage>
        <taxon>Eukaryota</taxon>
        <taxon>Metazoa</taxon>
        <taxon>Chordata</taxon>
        <taxon>Craniata</taxon>
        <taxon>Vertebrata</taxon>
        <taxon>Euteleostomi</taxon>
        <taxon>Amphibia</taxon>
        <taxon>Batrachia</taxon>
        <taxon>Caudata</taxon>
        <taxon>Salamandroidea</taxon>
        <taxon>Salamandridae</taxon>
        <taxon>Pleurodelinae</taxon>
        <taxon>Pleurodeles</taxon>
    </lineage>
</organism>